<sequence>MRRVEFPFELDVFDLLSDDLKKQIAPIRDAVRESQKAKEDRVKIRKRTHKGKKTPAPAAAAAASDTASAPASGSVTPMEVDKLEDEPAIQQRERGKIQQLIKSTVGEDKMQREPGTNWSGLYELSAIVTHKGPSADSGHYIAWARQEPSEDVVPGEEDWYKFDGYSISHPPTMGEQQLRHRHIPTRTSHDQLKPDTTGMQHLQDAAKQGKEQQVYGKTPDGTVFPVPPTHSFIHTLSHTIFTSHLTILTLLTFAFQFWAYIYLPTWAKSPFFFLYFAFWRAAYDAGLGWVLRKQSEKRWMVKQLRKLGWLERTTKKDAGAAAAAAGIENAWAAWWKRELEAKMGHEGYRWDNVPEEFNAWLMFRQVVDIILLNDFLSYSLFACTQLQFPANESLLSIISRWVFGTLLIIANIFIKIDAHKAIGNYSWYWGDTFWQLILQEELVFDGVYEFFFLVWFENPHIERTYGGGRKPIAGKPHSGTWAALIKENAATAVSNLPAVPGITSSSSLGPVTHGGEDATPSATEGETDDSDWDDRQEAITTPLQEPGVANPMDFEEPATVTKAAAAFGDNPGSGETSTIGGSEGSRLSLRALTIKYLQKPVVVFSNVDVFRSNDFLFVLLIAYAVLPNAFGKFITLRPALRLTLYYLHALLWRLFHSFGLGLLLRAQSKSRWMVRHFLKHYHYATSSASSGNAPVGSGRRAQGRRGSLAVRYGMDTTEDDVQAATKDAFDNWKVIYNTSLVMTYVSFGCLAWKIYSIPSDWTVGGQLLRHTLGFLLIALHLWSAASSYEVLGDFGWLYSDFFLEQYAQKLAYTGIYRFLNNPERSMGGAAFLGLALISGSKMVATLAFISHLSHLWFLSFVESPHMKRLYGDTLRKDGGVSKTFKNVAEKHAKSLETKAGKHAPEIKRVMSGVKQTMTKMEDKVTEAVEEFLDLARPRLTEVVEDTKYLLQRSRERMIITRVASDADISDRSQYALVLPSGSSGPVHKYHVGQPIRVSWNAPPTHSKKDWIGIYRLGSCKDELVTKIASVGKWVPIYDEEWDGSTPLCDVVPASRRDADAGTVVFEKERLPWKAGQYEIRYHHDGKHNVMTKIAPVEIYLPKMPASADLPTTRQEVAKIVSFAVDLDPKLVPRSAQRLVQALEKDSTVNVDEIEIEEDVDRSFDNLSDADSEQDESDDFAVMDEEQAKRIAAMLETAFDVELTAAVILANTNVSVISRRIIGARSLATTSNSASG</sequence>
<name>A0ACC2X241_9TREE</name>
<reference evidence="1" key="1">
    <citation type="submission" date="2023-04" db="EMBL/GenBank/DDBJ databases">
        <title>Draft Genome sequencing of Naganishia species isolated from polar environments using Oxford Nanopore Technology.</title>
        <authorList>
            <person name="Leo P."/>
            <person name="Venkateswaran K."/>
        </authorList>
    </citation>
    <scope>NUCLEOTIDE SEQUENCE</scope>
    <source>
        <strain evidence="1">MNA-CCFEE 5425</strain>
    </source>
</reference>
<accession>A0ACC2X241</accession>
<gene>
    <name evidence="1" type="ORF">QFC22_004020</name>
</gene>
<proteinExistence type="predicted"/>
<evidence type="ECO:0000313" key="1">
    <source>
        <dbReference type="EMBL" id="KAJ9118119.1"/>
    </source>
</evidence>
<protein>
    <submittedName>
        <fullName evidence="1">Uncharacterized protein</fullName>
    </submittedName>
</protein>
<organism evidence="1 2">
    <name type="scientific">Naganishia vaughanmartiniae</name>
    <dbReference type="NCBI Taxonomy" id="1424756"/>
    <lineage>
        <taxon>Eukaryota</taxon>
        <taxon>Fungi</taxon>
        <taxon>Dikarya</taxon>
        <taxon>Basidiomycota</taxon>
        <taxon>Agaricomycotina</taxon>
        <taxon>Tremellomycetes</taxon>
        <taxon>Filobasidiales</taxon>
        <taxon>Filobasidiaceae</taxon>
        <taxon>Naganishia</taxon>
    </lineage>
</organism>
<dbReference type="Proteomes" id="UP001243375">
    <property type="component" value="Unassembled WGS sequence"/>
</dbReference>
<dbReference type="EMBL" id="JASBWU010000011">
    <property type="protein sequence ID" value="KAJ9118119.1"/>
    <property type="molecule type" value="Genomic_DNA"/>
</dbReference>
<evidence type="ECO:0000313" key="2">
    <source>
        <dbReference type="Proteomes" id="UP001243375"/>
    </source>
</evidence>
<comment type="caution">
    <text evidence="1">The sequence shown here is derived from an EMBL/GenBank/DDBJ whole genome shotgun (WGS) entry which is preliminary data.</text>
</comment>
<keyword evidence="2" id="KW-1185">Reference proteome</keyword>